<dbReference type="EMBL" id="HBIZ01010240">
    <property type="protein sequence ID" value="CAE0753455.1"/>
    <property type="molecule type" value="Transcribed_RNA"/>
</dbReference>
<dbReference type="Gene3D" id="3.40.50.11350">
    <property type="match status" value="1"/>
</dbReference>
<evidence type="ECO:0000313" key="1">
    <source>
        <dbReference type="EMBL" id="CAE0753455.1"/>
    </source>
</evidence>
<evidence type="ECO:0008006" key="2">
    <source>
        <dbReference type="Google" id="ProtNLM"/>
    </source>
</evidence>
<sequence length="404" mass="45129">MKSSEQLHNIWSQCDSSPLMDNLPPMCETGFVTSRQFVPSVADFEVLQKSRVVLEWKTREQIRFDAWLCSLRSISDPETLDPKDLAQTIAKTIFFWIEAIFRARPVRPTLTPKEILSLQFVPHPDQLPPSLGRSPPNGCGLPTDWLRADVCRIQRNQTVAGADFAEAMGSRADTTRALWISGQLMRNAVDAVGPCAQLAARQLMRNARVVAPRSTSGSTSRYVSKHLAIGMHVRRGDACMRWAHVGDGDTSKSRPCYHLSEYIDAARQMAATYGARQLLVATDSDSVISELEAFTLESGEFTMVYLPYHRSMLFGTENRNMNLSIAEAEERGGFIEHQRFNQEGKALVFATFFAELNMLLKADMFIGTSASIVSRSVFLAQIGYHGHVPPYVFLDAPFGPVFEI</sequence>
<organism evidence="1">
    <name type="scientific">Chrysotila carterae</name>
    <name type="common">Marine alga</name>
    <name type="synonym">Syracosphaera carterae</name>
    <dbReference type="NCBI Taxonomy" id="13221"/>
    <lineage>
        <taxon>Eukaryota</taxon>
        <taxon>Haptista</taxon>
        <taxon>Haptophyta</taxon>
        <taxon>Prymnesiophyceae</taxon>
        <taxon>Isochrysidales</taxon>
        <taxon>Isochrysidaceae</taxon>
        <taxon>Chrysotila</taxon>
    </lineage>
</organism>
<proteinExistence type="predicted"/>
<reference evidence="1" key="1">
    <citation type="submission" date="2021-01" db="EMBL/GenBank/DDBJ databases">
        <authorList>
            <person name="Corre E."/>
            <person name="Pelletier E."/>
            <person name="Niang G."/>
            <person name="Scheremetjew M."/>
            <person name="Finn R."/>
            <person name="Kale V."/>
            <person name="Holt S."/>
            <person name="Cochrane G."/>
            <person name="Meng A."/>
            <person name="Brown T."/>
            <person name="Cohen L."/>
        </authorList>
    </citation>
    <scope>NUCLEOTIDE SEQUENCE</scope>
    <source>
        <strain evidence="1">CCMP645</strain>
    </source>
</reference>
<name>A0A7S4B491_CHRCT</name>
<protein>
    <recommendedName>
        <fullName evidence="2">GT23 domain-containing protein</fullName>
    </recommendedName>
</protein>
<gene>
    <name evidence="1" type="ORF">PCAR00345_LOCUS6042</name>
</gene>
<dbReference type="AlphaFoldDB" id="A0A7S4B491"/>
<accession>A0A7S4B491</accession>